<evidence type="ECO:0000256" key="1">
    <source>
        <dbReference type="ARBA" id="ARBA00022884"/>
    </source>
</evidence>
<dbReference type="Proteomes" id="UP000694255">
    <property type="component" value="Unassembled WGS sequence"/>
</dbReference>
<feature type="domain" description="Exoribonuclease phosphorolytic" evidence="3">
    <location>
        <begin position="34"/>
        <end position="169"/>
    </location>
</feature>
<dbReference type="Pfam" id="PF01138">
    <property type="entry name" value="RNase_PH"/>
    <property type="match status" value="1"/>
</dbReference>
<dbReference type="GO" id="GO:0034473">
    <property type="term" value="P:U1 snRNA 3'-end processing"/>
    <property type="evidence" value="ECO:0007669"/>
    <property type="project" value="TreeGrafter"/>
</dbReference>
<dbReference type="PANTHER" id="PTHR11097">
    <property type="entry name" value="EXOSOME COMPLEX EXONUCLEASE RIBOSOMAL RNA PROCESSING PROTEIN"/>
    <property type="match status" value="1"/>
</dbReference>
<comment type="caution">
    <text evidence="5">The sequence shown here is derived from an EMBL/GenBank/DDBJ whole genome shotgun (WGS) entry which is preliminary data.</text>
</comment>
<dbReference type="PANTHER" id="PTHR11097:SF14">
    <property type="entry name" value="EXOSOME COMPLEX COMPONENT RRP45"/>
    <property type="match status" value="1"/>
</dbReference>
<dbReference type="Pfam" id="PF03725">
    <property type="entry name" value="RNase_PH_C"/>
    <property type="match status" value="1"/>
</dbReference>
<accession>A0A8J5QFG4</accession>
<dbReference type="GO" id="GO:0000467">
    <property type="term" value="P:exonucleolytic trimming to generate mature 3'-end of 5.8S rRNA from tricistronic rRNA transcript (SSU-rRNA, 5.8S rRNA, LSU-rRNA)"/>
    <property type="evidence" value="ECO:0007669"/>
    <property type="project" value="TreeGrafter"/>
</dbReference>
<dbReference type="InterPro" id="IPR033100">
    <property type="entry name" value="Rrp45"/>
</dbReference>
<dbReference type="GO" id="GO:0035925">
    <property type="term" value="F:mRNA 3'-UTR AU-rich region binding"/>
    <property type="evidence" value="ECO:0007669"/>
    <property type="project" value="TreeGrafter"/>
</dbReference>
<sequence length="315" mass="35377">MSRKIEISTNQTSYIHHTLLSGLRLTNRPHDSIRDIEINLSTTEYGYVEINWGLTKLAVRVSAKIVQPYEDRPFEGIFTINNEINPLISGGAGGGSASSSARNDEIMVNRIIEKAIRRSNSLDLESLCIIAGEKVWEIMVDLNFLNYDGNLIDVGCFGVMLALHHFKKPDVSIMNGGERVIVHSVDERMPVSLSILHIPICLTWSFYNVHQDKESNIKGGDDDEAGEVCLLDADLLEELNRDGSLVITLNKNRELIQLSKNGGIAINAEQLLELSFKSMKIVDELSELIKSKIKEHEELRYKLENFKLLEASADR</sequence>
<dbReference type="GO" id="GO:0000176">
    <property type="term" value="C:nuclear exosome (RNase complex)"/>
    <property type="evidence" value="ECO:0007669"/>
    <property type="project" value="TreeGrafter"/>
</dbReference>
<dbReference type="InterPro" id="IPR015847">
    <property type="entry name" value="ExoRNase_PH_dom2"/>
</dbReference>
<dbReference type="InterPro" id="IPR050590">
    <property type="entry name" value="Exosome_comp_Rrp42_subfam"/>
</dbReference>
<dbReference type="CDD" id="cd11368">
    <property type="entry name" value="RNase_PH_RRP45"/>
    <property type="match status" value="1"/>
</dbReference>
<evidence type="ECO:0000259" key="3">
    <source>
        <dbReference type="Pfam" id="PF01138"/>
    </source>
</evidence>
<dbReference type="AlphaFoldDB" id="A0A8J5QFG4"/>
<dbReference type="GeneID" id="73472173"/>
<dbReference type="GO" id="GO:0071038">
    <property type="term" value="P:TRAMP-dependent tRNA surveillance pathway"/>
    <property type="evidence" value="ECO:0007669"/>
    <property type="project" value="TreeGrafter"/>
</dbReference>
<gene>
    <name evidence="5" type="ORF">J8A68_005373</name>
</gene>
<dbReference type="OrthoDB" id="10264038at2759"/>
<name>A0A8J5QFG4_9ASCO</name>
<dbReference type="InterPro" id="IPR001247">
    <property type="entry name" value="ExoRNase_PH_dom1"/>
</dbReference>
<dbReference type="GO" id="GO:0071028">
    <property type="term" value="P:nuclear mRNA surveillance"/>
    <property type="evidence" value="ECO:0007669"/>
    <property type="project" value="TreeGrafter"/>
</dbReference>
<proteinExistence type="predicted"/>
<organism evidence="5 6">
    <name type="scientific">[Candida] subhashii</name>
    <dbReference type="NCBI Taxonomy" id="561895"/>
    <lineage>
        <taxon>Eukaryota</taxon>
        <taxon>Fungi</taxon>
        <taxon>Dikarya</taxon>
        <taxon>Ascomycota</taxon>
        <taxon>Saccharomycotina</taxon>
        <taxon>Pichiomycetes</taxon>
        <taxon>Debaryomycetaceae</taxon>
        <taxon>Spathaspora</taxon>
    </lineage>
</organism>
<dbReference type="GO" id="GO:0071035">
    <property type="term" value="P:nuclear polyadenylation-dependent rRNA catabolic process"/>
    <property type="evidence" value="ECO:0007669"/>
    <property type="project" value="TreeGrafter"/>
</dbReference>
<evidence type="ECO:0000313" key="6">
    <source>
        <dbReference type="Proteomes" id="UP000694255"/>
    </source>
</evidence>
<evidence type="ECO:0000313" key="5">
    <source>
        <dbReference type="EMBL" id="KAG7661104.1"/>
    </source>
</evidence>
<dbReference type="EMBL" id="JAGSYN010000268">
    <property type="protein sequence ID" value="KAG7661104.1"/>
    <property type="molecule type" value="Genomic_DNA"/>
</dbReference>
<evidence type="ECO:0000256" key="2">
    <source>
        <dbReference type="ARBA" id="ARBA00023242"/>
    </source>
</evidence>
<keyword evidence="6" id="KW-1185">Reference proteome</keyword>
<dbReference type="GO" id="GO:0034476">
    <property type="term" value="P:U5 snRNA 3'-end processing"/>
    <property type="evidence" value="ECO:0007669"/>
    <property type="project" value="TreeGrafter"/>
</dbReference>
<protein>
    <submittedName>
        <fullName evidence="5">RRP45</fullName>
    </submittedName>
</protein>
<reference evidence="5 6" key="1">
    <citation type="journal article" date="2021" name="DNA Res.">
        <title>Genome analysis of Candida subhashii reveals its hybrid nature and dual mitochondrial genome conformations.</title>
        <authorList>
            <person name="Mixao V."/>
            <person name="Hegedusova E."/>
            <person name="Saus E."/>
            <person name="Pryszcz L.P."/>
            <person name="Cillingova A."/>
            <person name="Nosek J."/>
            <person name="Gabaldon T."/>
        </authorList>
    </citation>
    <scope>NUCLEOTIDE SEQUENCE [LARGE SCALE GENOMIC DNA]</scope>
    <source>
        <strain evidence="5 6">CBS 10753</strain>
    </source>
</reference>
<evidence type="ECO:0000259" key="4">
    <source>
        <dbReference type="Pfam" id="PF03725"/>
    </source>
</evidence>
<dbReference type="GO" id="GO:0016075">
    <property type="term" value="P:rRNA catabolic process"/>
    <property type="evidence" value="ECO:0007669"/>
    <property type="project" value="TreeGrafter"/>
</dbReference>
<keyword evidence="2" id="KW-0539">Nucleus</keyword>
<dbReference type="GO" id="GO:0000177">
    <property type="term" value="C:cytoplasmic exosome (RNase complex)"/>
    <property type="evidence" value="ECO:0007669"/>
    <property type="project" value="TreeGrafter"/>
</dbReference>
<dbReference type="RefSeq" id="XP_049261337.1">
    <property type="nucleotide sequence ID" value="XM_049409432.1"/>
</dbReference>
<dbReference type="GO" id="GO:0034475">
    <property type="term" value="P:U4 snRNA 3'-end processing"/>
    <property type="evidence" value="ECO:0007669"/>
    <property type="project" value="TreeGrafter"/>
</dbReference>
<feature type="domain" description="Exoribonuclease phosphorolytic" evidence="4">
    <location>
        <begin position="198"/>
        <end position="274"/>
    </location>
</feature>
<keyword evidence="1" id="KW-0694">RNA-binding</keyword>